<keyword evidence="9" id="KW-1133">Transmembrane helix</keyword>
<evidence type="ECO:0000256" key="13">
    <source>
        <dbReference type="ARBA" id="ARBA00023170"/>
    </source>
</evidence>
<evidence type="ECO:0000313" key="19">
    <source>
        <dbReference type="Proteomes" id="UP000314986"/>
    </source>
</evidence>
<dbReference type="GO" id="GO:0046872">
    <property type="term" value="F:metal ion binding"/>
    <property type="evidence" value="ECO:0007669"/>
    <property type="project" value="UniProtKB-KW"/>
</dbReference>
<comment type="subcellular location">
    <subcellularLocation>
        <location evidence="1 16">Membrane</location>
        <topology evidence="1 16">Single-pass type I membrane protein</topology>
    </subcellularLocation>
</comment>
<evidence type="ECO:0000256" key="5">
    <source>
        <dbReference type="ARBA" id="ARBA00022729"/>
    </source>
</evidence>
<dbReference type="OMA" id="AQHSQRK"/>
<dbReference type="SMART" id="SM00327">
    <property type="entry name" value="VWA"/>
    <property type="match status" value="1"/>
</dbReference>
<dbReference type="GO" id="GO:0009897">
    <property type="term" value="C:external side of plasma membrane"/>
    <property type="evidence" value="ECO:0007669"/>
    <property type="project" value="TreeGrafter"/>
</dbReference>
<keyword evidence="19" id="KW-1185">Reference proteome</keyword>
<dbReference type="CDD" id="cd01469">
    <property type="entry name" value="vWA_integrins_alpha_subunit"/>
    <property type="match status" value="1"/>
</dbReference>
<gene>
    <name evidence="18" type="primary">itga11a</name>
</gene>
<accession>A0A4W3J6U6</accession>
<reference evidence="18" key="5">
    <citation type="submission" date="2025-09" db="UniProtKB">
        <authorList>
            <consortium name="Ensembl"/>
        </authorList>
    </citation>
    <scope>IDENTIFICATION</scope>
</reference>
<dbReference type="Pfam" id="PF08441">
    <property type="entry name" value="Integrin_A_Ig_1"/>
    <property type="match status" value="1"/>
</dbReference>
<dbReference type="PRINTS" id="PR01185">
    <property type="entry name" value="INTEGRINA"/>
</dbReference>
<dbReference type="InParanoid" id="A0A4W3J6U6"/>
<evidence type="ECO:0000256" key="1">
    <source>
        <dbReference type="ARBA" id="ARBA00004479"/>
    </source>
</evidence>
<dbReference type="SUPFAM" id="SSF69179">
    <property type="entry name" value="Integrin domains"/>
    <property type="match status" value="2"/>
</dbReference>
<dbReference type="GO" id="GO:0008305">
    <property type="term" value="C:integrin complex"/>
    <property type="evidence" value="ECO:0007669"/>
    <property type="project" value="InterPro"/>
</dbReference>
<dbReference type="Ensembl" id="ENSCMIT00000035812.1">
    <property type="protein sequence ID" value="ENSCMIP00000035286.1"/>
    <property type="gene ID" value="ENSCMIG00000014936.1"/>
</dbReference>
<protein>
    <submittedName>
        <fullName evidence="18">Integrin subunit alpha 11</fullName>
    </submittedName>
</protein>
<reference evidence="18" key="4">
    <citation type="submission" date="2025-08" db="UniProtKB">
        <authorList>
            <consortium name="Ensembl"/>
        </authorList>
    </citation>
    <scope>IDENTIFICATION</scope>
</reference>
<dbReference type="InterPro" id="IPR032695">
    <property type="entry name" value="Integrin_dom_sf"/>
</dbReference>
<dbReference type="PANTHER" id="PTHR23220:SF21">
    <property type="entry name" value="INTEGRIN ALPHA-11"/>
    <property type="match status" value="1"/>
</dbReference>
<dbReference type="Pfam" id="PF20805">
    <property type="entry name" value="Integrin_A_Ig_2"/>
    <property type="match status" value="1"/>
</dbReference>
<dbReference type="GO" id="GO:0005178">
    <property type="term" value="F:integrin binding"/>
    <property type="evidence" value="ECO:0007669"/>
    <property type="project" value="TreeGrafter"/>
</dbReference>
<feature type="repeat" description="FG-GAP" evidence="15">
    <location>
        <begin position="352"/>
        <end position="403"/>
    </location>
</feature>
<keyword evidence="12" id="KW-1015">Disulfide bond</keyword>
<dbReference type="Proteomes" id="UP000314986">
    <property type="component" value="Unassembled WGS sequence"/>
</dbReference>
<dbReference type="InterPro" id="IPR013519">
    <property type="entry name" value="Int_alpha_beta-p"/>
</dbReference>
<evidence type="ECO:0000256" key="4">
    <source>
        <dbReference type="ARBA" id="ARBA00022723"/>
    </source>
</evidence>
<feature type="repeat" description="FG-GAP" evidence="15">
    <location>
        <begin position="587"/>
        <end position="646"/>
    </location>
</feature>
<keyword evidence="6" id="KW-0677">Repeat</keyword>
<feature type="repeat" description="FG-GAP" evidence="15">
    <location>
        <begin position="463"/>
        <end position="524"/>
    </location>
</feature>
<dbReference type="GO" id="GO:0098609">
    <property type="term" value="P:cell-cell adhesion"/>
    <property type="evidence" value="ECO:0007669"/>
    <property type="project" value="TreeGrafter"/>
</dbReference>
<dbReference type="InterPro" id="IPR013649">
    <property type="entry name" value="Integrin_alpha_Ig-like_1"/>
</dbReference>
<keyword evidence="10 16" id="KW-0401">Integrin</keyword>
<dbReference type="Gene3D" id="2.130.10.130">
    <property type="entry name" value="Integrin alpha, N-terminal"/>
    <property type="match status" value="2"/>
</dbReference>
<evidence type="ECO:0000256" key="6">
    <source>
        <dbReference type="ARBA" id="ARBA00022737"/>
    </source>
</evidence>
<reference evidence="19" key="2">
    <citation type="journal article" date="2007" name="PLoS Biol.">
        <title>Survey sequencing and comparative analysis of the elephant shark (Callorhinchus milii) genome.</title>
        <authorList>
            <person name="Venkatesh B."/>
            <person name="Kirkness E.F."/>
            <person name="Loh Y.H."/>
            <person name="Halpern A.L."/>
            <person name="Lee A.P."/>
            <person name="Johnson J."/>
            <person name="Dandona N."/>
            <person name="Viswanathan L.D."/>
            <person name="Tay A."/>
            <person name="Venter J.C."/>
            <person name="Strausberg R.L."/>
            <person name="Brenner S."/>
        </authorList>
    </citation>
    <scope>NUCLEOTIDE SEQUENCE [LARGE SCALE GENOMIC DNA]</scope>
</reference>
<reference evidence="19" key="3">
    <citation type="journal article" date="2014" name="Nature">
        <title>Elephant shark genome provides unique insights into gnathostome evolution.</title>
        <authorList>
            <consortium name="International Elephant Shark Genome Sequencing Consortium"/>
            <person name="Venkatesh B."/>
            <person name="Lee A.P."/>
            <person name="Ravi V."/>
            <person name="Maurya A.K."/>
            <person name="Lian M.M."/>
            <person name="Swann J.B."/>
            <person name="Ohta Y."/>
            <person name="Flajnik M.F."/>
            <person name="Sutoh Y."/>
            <person name="Kasahara M."/>
            <person name="Hoon S."/>
            <person name="Gangu V."/>
            <person name="Roy S.W."/>
            <person name="Irimia M."/>
            <person name="Korzh V."/>
            <person name="Kondrychyn I."/>
            <person name="Lim Z.W."/>
            <person name="Tay B.H."/>
            <person name="Tohari S."/>
            <person name="Kong K.W."/>
            <person name="Ho S."/>
            <person name="Lorente-Galdos B."/>
            <person name="Quilez J."/>
            <person name="Marques-Bonet T."/>
            <person name="Raney B.J."/>
            <person name="Ingham P.W."/>
            <person name="Tay A."/>
            <person name="Hillier L.W."/>
            <person name="Minx P."/>
            <person name="Boehm T."/>
            <person name="Wilson R.K."/>
            <person name="Brenner S."/>
            <person name="Warren W.C."/>
        </authorList>
    </citation>
    <scope>NUCLEOTIDE SEQUENCE [LARGE SCALE GENOMIC DNA]</scope>
</reference>
<dbReference type="Pfam" id="PF00092">
    <property type="entry name" value="VWA"/>
    <property type="match status" value="1"/>
</dbReference>
<evidence type="ECO:0000256" key="12">
    <source>
        <dbReference type="ARBA" id="ARBA00023157"/>
    </source>
</evidence>
<feature type="domain" description="VWFA" evidence="17">
    <location>
        <begin position="158"/>
        <end position="341"/>
    </location>
</feature>
<dbReference type="PROSITE" id="PS50234">
    <property type="entry name" value="VWFA"/>
    <property type="match status" value="1"/>
</dbReference>
<dbReference type="Gene3D" id="2.60.40.1510">
    <property type="entry name" value="ntegrin, alpha v. Chain A, domain 3"/>
    <property type="match status" value="1"/>
</dbReference>
<dbReference type="SMART" id="SM00191">
    <property type="entry name" value="Int_alpha"/>
    <property type="match status" value="5"/>
</dbReference>
<name>A0A4W3J6U6_CALMI</name>
<dbReference type="Gene3D" id="2.60.40.1460">
    <property type="entry name" value="Integrin domains. Chain A, domain 2"/>
    <property type="match status" value="1"/>
</dbReference>
<keyword evidence="13 16" id="KW-0675">Receptor</keyword>
<dbReference type="FunFam" id="3.40.50.410:FF:000012">
    <property type="entry name" value="Integrin, alpha 10"/>
    <property type="match status" value="1"/>
</dbReference>
<feature type="repeat" description="FG-GAP" evidence="15">
    <location>
        <begin position="18"/>
        <end position="76"/>
    </location>
</feature>
<evidence type="ECO:0000256" key="10">
    <source>
        <dbReference type="ARBA" id="ARBA00023037"/>
    </source>
</evidence>
<proteinExistence type="inferred from homology"/>
<dbReference type="FunFam" id="2.130.10.130:FF:000004">
    <property type="entry name" value="Integrin subunit alpha 10"/>
    <property type="match status" value="1"/>
</dbReference>
<evidence type="ECO:0000256" key="14">
    <source>
        <dbReference type="ARBA" id="ARBA00023180"/>
    </source>
</evidence>
<evidence type="ECO:0000256" key="9">
    <source>
        <dbReference type="ARBA" id="ARBA00022989"/>
    </source>
</evidence>
<dbReference type="InterPro" id="IPR028994">
    <property type="entry name" value="Integrin_alpha_N"/>
</dbReference>
<dbReference type="GO" id="GO:0007229">
    <property type="term" value="P:integrin-mediated signaling pathway"/>
    <property type="evidence" value="ECO:0007669"/>
    <property type="project" value="UniProtKB-KW"/>
</dbReference>
<evidence type="ECO:0000256" key="7">
    <source>
        <dbReference type="ARBA" id="ARBA00022837"/>
    </source>
</evidence>
<dbReference type="STRING" id="7868.ENSCMIP00000035286"/>
<evidence type="ECO:0000256" key="2">
    <source>
        <dbReference type="ARBA" id="ARBA00008054"/>
    </source>
</evidence>
<keyword evidence="8 16" id="KW-0130">Cell adhesion</keyword>
<dbReference type="PRINTS" id="PR00453">
    <property type="entry name" value="VWFADOMAIN"/>
</dbReference>
<dbReference type="PANTHER" id="PTHR23220">
    <property type="entry name" value="INTEGRIN ALPHA"/>
    <property type="match status" value="1"/>
</dbReference>
<feature type="repeat" description="FG-GAP" evidence="15">
    <location>
        <begin position="525"/>
        <end position="583"/>
    </location>
</feature>
<keyword evidence="5" id="KW-0732">Signal</keyword>
<keyword evidence="14" id="KW-0325">Glycoprotein</keyword>
<evidence type="ECO:0000256" key="8">
    <source>
        <dbReference type="ARBA" id="ARBA00022889"/>
    </source>
</evidence>
<keyword evidence="3" id="KW-0812">Transmembrane</keyword>
<dbReference type="InterPro" id="IPR000413">
    <property type="entry name" value="Integrin_alpha"/>
</dbReference>
<dbReference type="Pfam" id="PF01839">
    <property type="entry name" value="FG-GAP"/>
    <property type="match status" value="2"/>
</dbReference>
<sequence>MLCVPSPTGLCSSFNIDTKRPKIIRGSSEAQFGYTVQQHEANGQKWLLVGAPWDGPGKKKTGDVYRCPVRNQTSFGCGKLNLGRVSLPFVSEHKDDMRLGMTLTSNPEDNSFVTCGPLWSHECGSSYYSTGLCCKISSNFKSARAFAPAIQRCETYMDIVIVLDGSNSIYPWYEVQTFLISILKKFYIGPGQIRLGIVQYGETAVHEFELRDYTSVSGVVKAARSIEQRGGTETNTAHGIEIARSEAFSTSRGAREGAKKVMIVITDGESHDSPHLKKVIENSERDNITRYSIAVLGYYNRRGINPTHFLKEIKSIASEPWDKHFFNVSDEAALKDIVDALGARIFSLEGTNVQNETSFQLEMSQAGFSTHVVEDGILLGAVGAYDWTGAVLKQTSQGRVIPPKDAYAQEFPEELKNHGAYLGYTINSVTLAPKRRWYVAGAPRFNHTGKVVLFTMKNNGSVTIRQSLKGQQIGSYFGSEINSLDVDADGVTDILLVGAPMYFSNGREKGRIYIYALKKNTFAFDNVLEVTDRSQNSRFGSAIAAVPDLNHDFYNDLVVGAPLEDENRGVIYVFHGLERNIQRNYKQRISAREIGPAILYFGRSIHGQLDMNDDGLVDLAVGALGRAIQLSRSIIQVNASMRFEPPKINIFNKDCKRNGKECSCMSVLICFTITAKSPGLLNDSLVIQYNTTIDERRYTPRALFDENFEKNVHNNITVVPELETCDQISFHVLDTMDYVRPIGFILDFMLSDPDYGPVLDDGWPTTVKTSLGFWSDCGEDEHCVPDLLLRVQSNVHGSSQFPFSIESSRRRLVLEVWLENRRENAYNTVLNATFSRNLRFATMVQRDDSDAKIDCLNLEKGQRNKLCTVGYPVFRSQSRVSDWGLGPSLHFTVHPVKRFETSGRPDEALYQMQGLILLLLLLLSCDTVCGVGGFADQLLCSAHTRFGEVPGLSVLSAWPSGRAERELGFALIRGC</sequence>
<keyword evidence="4" id="KW-0479">Metal-binding</keyword>
<dbReference type="GO" id="GO:0007160">
    <property type="term" value="P:cell-matrix adhesion"/>
    <property type="evidence" value="ECO:0007669"/>
    <property type="project" value="TreeGrafter"/>
</dbReference>
<dbReference type="GeneTree" id="ENSGT00940000155465"/>
<evidence type="ECO:0000259" key="17">
    <source>
        <dbReference type="PROSITE" id="PS50234"/>
    </source>
</evidence>
<evidence type="ECO:0000313" key="18">
    <source>
        <dbReference type="Ensembl" id="ENSCMIP00000035286.1"/>
    </source>
</evidence>
<evidence type="ECO:0000256" key="11">
    <source>
        <dbReference type="ARBA" id="ARBA00023136"/>
    </source>
</evidence>
<dbReference type="Gene3D" id="3.40.50.410">
    <property type="entry name" value="von Willebrand factor, type A domain"/>
    <property type="match status" value="1"/>
</dbReference>
<comment type="similarity">
    <text evidence="2 16">Belongs to the integrin alpha chain family.</text>
</comment>
<evidence type="ECO:0000256" key="3">
    <source>
        <dbReference type="ARBA" id="ARBA00022692"/>
    </source>
</evidence>
<keyword evidence="11" id="KW-0472">Membrane</keyword>
<dbReference type="GO" id="GO:0033627">
    <property type="term" value="P:cell adhesion mediated by integrin"/>
    <property type="evidence" value="ECO:0007669"/>
    <property type="project" value="TreeGrafter"/>
</dbReference>
<keyword evidence="7" id="KW-0106">Calcium</keyword>
<evidence type="ECO:0000256" key="15">
    <source>
        <dbReference type="PROSITE-ProRule" id="PRU00803"/>
    </source>
</evidence>
<dbReference type="SUPFAM" id="SSF69318">
    <property type="entry name" value="Integrin alpha N-terminal domain"/>
    <property type="match status" value="1"/>
</dbReference>
<dbReference type="InterPro" id="IPR013517">
    <property type="entry name" value="FG-GAP"/>
</dbReference>
<organism evidence="18 19">
    <name type="scientific">Callorhinchus milii</name>
    <name type="common">Ghost shark</name>
    <dbReference type="NCBI Taxonomy" id="7868"/>
    <lineage>
        <taxon>Eukaryota</taxon>
        <taxon>Metazoa</taxon>
        <taxon>Chordata</taxon>
        <taxon>Craniata</taxon>
        <taxon>Vertebrata</taxon>
        <taxon>Chondrichthyes</taxon>
        <taxon>Holocephali</taxon>
        <taxon>Chimaeriformes</taxon>
        <taxon>Callorhinchidae</taxon>
        <taxon>Callorhinchus</taxon>
    </lineage>
</organism>
<dbReference type="InterPro" id="IPR048285">
    <property type="entry name" value="Integrin_alpha_Ig-like_2"/>
</dbReference>
<dbReference type="PROSITE" id="PS51470">
    <property type="entry name" value="FG_GAP"/>
    <property type="match status" value="5"/>
</dbReference>
<reference evidence="19" key="1">
    <citation type="journal article" date="2006" name="Science">
        <title>Ancient noncoding elements conserved in the human genome.</title>
        <authorList>
            <person name="Venkatesh B."/>
            <person name="Kirkness E.F."/>
            <person name="Loh Y.H."/>
            <person name="Halpern A.L."/>
            <person name="Lee A.P."/>
            <person name="Johnson J."/>
            <person name="Dandona N."/>
            <person name="Viswanathan L.D."/>
            <person name="Tay A."/>
            <person name="Venter J.C."/>
            <person name="Strausberg R.L."/>
            <person name="Brenner S."/>
        </authorList>
    </citation>
    <scope>NUCLEOTIDE SEQUENCE [LARGE SCALE GENOMIC DNA]</scope>
</reference>
<dbReference type="InterPro" id="IPR036465">
    <property type="entry name" value="vWFA_dom_sf"/>
</dbReference>
<dbReference type="AlphaFoldDB" id="A0A4W3J6U6"/>
<dbReference type="SUPFAM" id="SSF53300">
    <property type="entry name" value="vWA-like"/>
    <property type="match status" value="1"/>
</dbReference>
<evidence type="ECO:0000256" key="16">
    <source>
        <dbReference type="RuleBase" id="RU003762"/>
    </source>
</evidence>
<dbReference type="InterPro" id="IPR002035">
    <property type="entry name" value="VWF_A"/>
</dbReference>